<keyword evidence="1" id="KW-0812">Transmembrane</keyword>
<feature type="transmembrane region" description="Helical" evidence="1">
    <location>
        <begin position="12"/>
        <end position="33"/>
    </location>
</feature>
<comment type="caution">
    <text evidence="2">The sequence shown here is derived from an EMBL/GenBank/DDBJ whole genome shotgun (WGS) entry which is preliminary data.</text>
</comment>
<proteinExistence type="predicted"/>
<evidence type="ECO:0000313" key="3">
    <source>
        <dbReference type="Proteomes" id="UP001230065"/>
    </source>
</evidence>
<reference evidence="2" key="1">
    <citation type="submission" date="2022-06" db="EMBL/GenBank/DDBJ databases">
        <title>Draft Genome Sequences of Three Actinomyces oris Strains, Isolated from Healthy Human Feces.</title>
        <authorList>
            <person name="Ye Y."/>
            <person name="Liu C."/>
            <person name="Zhao J."/>
            <person name="Xu J."/>
            <person name="Huang H."/>
            <person name="Wang B."/>
            <person name="Wei J."/>
            <person name="Jing X."/>
        </authorList>
    </citation>
    <scope>NUCLEOTIDE SEQUENCE</scope>
    <source>
        <strain evidence="2">CNGBCC1803727</strain>
    </source>
</reference>
<feature type="transmembrane region" description="Helical" evidence="1">
    <location>
        <begin position="61"/>
        <end position="83"/>
    </location>
</feature>
<sequence>MTHDSNLTISSRPAFLSVLAALNASVISFFVLWSNADAEAVNRAEEHGFDPNQLLPHATPFWFAAHASLLSLLALDVLAFLAWRRSRRHVPQQPDVINGALPHDHVTHQ</sequence>
<evidence type="ECO:0000313" key="2">
    <source>
        <dbReference type="EMBL" id="MDR0177496.1"/>
    </source>
</evidence>
<keyword evidence="1" id="KW-1133">Transmembrane helix</keyword>
<organism evidence="2 3">
    <name type="scientific">Actinomyces oris</name>
    <dbReference type="NCBI Taxonomy" id="544580"/>
    <lineage>
        <taxon>Bacteria</taxon>
        <taxon>Bacillati</taxon>
        <taxon>Actinomycetota</taxon>
        <taxon>Actinomycetes</taxon>
        <taxon>Actinomycetales</taxon>
        <taxon>Actinomycetaceae</taxon>
        <taxon>Actinomyces</taxon>
    </lineage>
</organism>
<dbReference type="Proteomes" id="UP001230065">
    <property type="component" value="Unassembled WGS sequence"/>
</dbReference>
<accession>A0AAW8LAK4</accession>
<dbReference type="AlphaFoldDB" id="A0AAW8LAK4"/>
<protein>
    <submittedName>
        <fullName evidence="2">Cell surface protein</fullName>
    </submittedName>
</protein>
<dbReference type="RefSeq" id="WP_308679619.1">
    <property type="nucleotide sequence ID" value="NZ_JAMZMF010000007.1"/>
</dbReference>
<gene>
    <name evidence="2" type="ORF">RF687_05985</name>
</gene>
<name>A0AAW8LAK4_9ACTO</name>
<evidence type="ECO:0000256" key="1">
    <source>
        <dbReference type="SAM" id="Phobius"/>
    </source>
</evidence>
<keyword evidence="1" id="KW-0472">Membrane</keyword>
<dbReference type="EMBL" id="JAMZMF010000007">
    <property type="protein sequence ID" value="MDR0177496.1"/>
    <property type="molecule type" value="Genomic_DNA"/>
</dbReference>